<reference evidence="4 5" key="1">
    <citation type="submission" date="2019-03" db="EMBL/GenBank/DDBJ databases">
        <title>Genomic Encyclopedia of Type Strains, Phase IV (KMG-IV): sequencing the most valuable type-strain genomes for metagenomic binning, comparative biology and taxonomic classification.</title>
        <authorList>
            <person name="Goeker M."/>
        </authorList>
    </citation>
    <scope>NUCLEOTIDE SEQUENCE [LARGE SCALE GENOMIC DNA]</scope>
    <source>
        <strain evidence="4 5">DSM 100059</strain>
    </source>
</reference>
<evidence type="ECO:0000256" key="1">
    <source>
        <dbReference type="ARBA" id="ARBA00006484"/>
    </source>
</evidence>
<dbReference type="Pfam" id="PF00106">
    <property type="entry name" value="adh_short"/>
    <property type="match status" value="1"/>
</dbReference>
<dbReference type="InterPro" id="IPR036291">
    <property type="entry name" value="NAD(P)-bd_dom_sf"/>
</dbReference>
<dbReference type="EMBL" id="SODV01000002">
    <property type="protein sequence ID" value="TDW96230.1"/>
    <property type="molecule type" value="Genomic_DNA"/>
</dbReference>
<proteinExistence type="inferred from homology"/>
<comment type="similarity">
    <text evidence="1 3">Belongs to the short-chain dehydrogenases/reductases (SDR) family.</text>
</comment>
<gene>
    <name evidence="4" type="ORF">EDB95_4055</name>
</gene>
<sequence length="282" mass="29899">MNKIWYVTGASQGFGLALVQQLLAKGYRVAATSRSAASLPKADGLLALEVDLTKPASIRKSIEQTVATFGGLDVVVNNAGYGMEGTVEELEEEKLRAIFEINVFATIHVTQFALPYLRAQRSGHIINMASVAGFAGAPGWSVYSATKSAVIAFSEVLALDVRELGIKVTVVGPSGFRTGFLTKGSLVTTESKIADYQAVKKTQSQYAAMDGQQEGDPEKAADLFIELGEMPEPPLHLWLGANAVDRAGAKIDALARELTTWKTLSVAADYASAEGAMPTAGK</sequence>
<dbReference type="PANTHER" id="PTHR43976">
    <property type="entry name" value="SHORT CHAIN DEHYDROGENASE"/>
    <property type="match status" value="1"/>
</dbReference>
<dbReference type="PRINTS" id="PR00081">
    <property type="entry name" value="GDHRDH"/>
</dbReference>
<protein>
    <submittedName>
        <fullName evidence="4">Short-subunit dehydrogenase</fullName>
    </submittedName>
</protein>
<keyword evidence="2" id="KW-0560">Oxidoreductase</keyword>
<dbReference type="OrthoDB" id="1235794at2"/>
<dbReference type="CDD" id="cd05374">
    <property type="entry name" value="17beta-HSD-like_SDR_c"/>
    <property type="match status" value="1"/>
</dbReference>
<dbReference type="Proteomes" id="UP000294498">
    <property type="component" value="Unassembled WGS sequence"/>
</dbReference>
<keyword evidence="5" id="KW-1185">Reference proteome</keyword>
<evidence type="ECO:0000256" key="2">
    <source>
        <dbReference type="ARBA" id="ARBA00023002"/>
    </source>
</evidence>
<dbReference type="InterPro" id="IPR051911">
    <property type="entry name" value="SDR_oxidoreductase"/>
</dbReference>
<dbReference type="SUPFAM" id="SSF51735">
    <property type="entry name" value="NAD(P)-binding Rossmann-fold domains"/>
    <property type="match status" value="1"/>
</dbReference>
<dbReference type="InterPro" id="IPR020904">
    <property type="entry name" value="Sc_DH/Rdtase_CS"/>
</dbReference>
<dbReference type="PRINTS" id="PR00080">
    <property type="entry name" value="SDRFAMILY"/>
</dbReference>
<accession>A0A4R8DGY5</accession>
<comment type="caution">
    <text evidence="4">The sequence shown here is derived from an EMBL/GenBank/DDBJ whole genome shotgun (WGS) entry which is preliminary data.</text>
</comment>
<dbReference type="PROSITE" id="PS00061">
    <property type="entry name" value="ADH_SHORT"/>
    <property type="match status" value="1"/>
</dbReference>
<dbReference type="RefSeq" id="WP_133996316.1">
    <property type="nucleotide sequence ID" value="NZ_SODV01000002.1"/>
</dbReference>
<dbReference type="Gene3D" id="3.40.50.720">
    <property type="entry name" value="NAD(P)-binding Rossmann-like Domain"/>
    <property type="match status" value="1"/>
</dbReference>
<evidence type="ECO:0000313" key="5">
    <source>
        <dbReference type="Proteomes" id="UP000294498"/>
    </source>
</evidence>
<evidence type="ECO:0000256" key="3">
    <source>
        <dbReference type="RuleBase" id="RU000363"/>
    </source>
</evidence>
<evidence type="ECO:0000313" key="4">
    <source>
        <dbReference type="EMBL" id="TDW96230.1"/>
    </source>
</evidence>
<name>A0A4R8DGY5_9BACT</name>
<dbReference type="AlphaFoldDB" id="A0A4R8DGY5"/>
<organism evidence="4 5">
    <name type="scientific">Dinghuibacter silviterrae</name>
    <dbReference type="NCBI Taxonomy" id="1539049"/>
    <lineage>
        <taxon>Bacteria</taxon>
        <taxon>Pseudomonadati</taxon>
        <taxon>Bacteroidota</taxon>
        <taxon>Chitinophagia</taxon>
        <taxon>Chitinophagales</taxon>
        <taxon>Chitinophagaceae</taxon>
        <taxon>Dinghuibacter</taxon>
    </lineage>
</organism>
<dbReference type="InterPro" id="IPR002347">
    <property type="entry name" value="SDR_fam"/>
</dbReference>
<dbReference type="PANTHER" id="PTHR43976:SF16">
    <property type="entry name" value="SHORT-CHAIN DEHYDROGENASE_REDUCTASE FAMILY PROTEIN"/>
    <property type="match status" value="1"/>
</dbReference>
<dbReference type="GO" id="GO:0016491">
    <property type="term" value="F:oxidoreductase activity"/>
    <property type="evidence" value="ECO:0007669"/>
    <property type="project" value="UniProtKB-KW"/>
</dbReference>